<proteinExistence type="predicted"/>
<dbReference type="SUPFAM" id="SSF54928">
    <property type="entry name" value="RNA-binding domain, RBD"/>
    <property type="match status" value="1"/>
</dbReference>
<feature type="domain" description="C2H2-type" evidence="12">
    <location>
        <begin position="842"/>
        <end position="869"/>
    </location>
</feature>
<feature type="region of interest" description="Disordered" evidence="10">
    <location>
        <begin position="972"/>
        <end position="993"/>
    </location>
</feature>
<feature type="domain" description="G-patch" evidence="13">
    <location>
        <begin position="940"/>
        <end position="986"/>
    </location>
</feature>
<dbReference type="PROSITE" id="PS50174">
    <property type="entry name" value="G_PATCH"/>
    <property type="match status" value="1"/>
</dbReference>
<dbReference type="PROSITE" id="PS50199">
    <property type="entry name" value="ZF_RANBP2_2"/>
    <property type="match status" value="1"/>
</dbReference>
<dbReference type="EnsemblMetazoa" id="XM_017116578.2">
    <property type="protein sequence ID" value="XP_016972067.1"/>
    <property type="gene ID" value="LOC108039540"/>
</dbReference>
<feature type="region of interest" description="Disordered" evidence="10">
    <location>
        <begin position="475"/>
        <end position="500"/>
    </location>
</feature>
<feature type="domain" description="RanBP2-type" evidence="14">
    <location>
        <begin position="334"/>
        <end position="363"/>
    </location>
</feature>
<evidence type="ECO:0000256" key="6">
    <source>
        <dbReference type="ARBA" id="ARBA00022884"/>
    </source>
</evidence>
<protein>
    <submittedName>
        <fullName evidence="17">RNA-binding protein 5-B</fullName>
    </submittedName>
</protein>
<dbReference type="GO" id="GO:0003723">
    <property type="term" value="F:RNA binding"/>
    <property type="evidence" value="ECO:0007669"/>
    <property type="project" value="UniProtKB-UniRule"/>
</dbReference>
<dbReference type="InterPro" id="IPR035979">
    <property type="entry name" value="RBD_domain_sf"/>
</dbReference>
<feature type="region of interest" description="Disordered" evidence="10">
    <location>
        <begin position="1"/>
        <end position="244"/>
    </location>
</feature>
<evidence type="ECO:0000259" key="14">
    <source>
        <dbReference type="PROSITE" id="PS50199"/>
    </source>
</evidence>
<dbReference type="PROSITE" id="PS01358">
    <property type="entry name" value="ZF_RANBP2_1"/>
    <property type="match status" value="1"/>
</dbReference>
<dbReference type="OMA" id="CESEHER"/>
<feature type="domain" description="RRM" evidence="11">
    <location>
        <begin position="253"/>
        <end position="333"/>
    </location>
</feature>
<keyword evidence="7" id="KW-0539">Nucleus</keyword>
<dbReference type="InterPro" id="IPR013087">
    <property type="entry name" value="Znf_C2H2_type"/>
</dbReference>
<evidence type="ECO:0000313" key="16">
    <source>
        <dbReference type="Proteomes" id="UP001652680"/>
    </source>
</evidence>
<dbReference type="GO" id="GO:0005634">
    <property type="term" value="C:nucleus"/>
    <property type="evidence" value="ECO:0007669"/>
    <property type="project" value="UniProtKB-SubCell"/>
</dbReference>
<dbReference type="InterPro" id="IPR000467">
    <property type="entry name" value="G_patch_dom"/>
</dbReference>
<evidence type="ECO:0000256" key="10">
    <source>
        <dbReference type="SAM" id="MobiDB-lite"/>
    </source>
</evidence>
<dbReference type="Pfam" id="PF17780">
    <property type="entry name" value="OCRE"/>
    <property type="match status" value="1"/>
</dbReference>
<dbReference type="InterPro" id="IPR000504">
    <property type="entry name" value="RRM_dom"/>
</dbReference>
<keyword evidence="5" id="KW-0862">Zinc</keyword>
<comment type="subcellular location">
    <subcellularLocation>
        <location evidence="1">Nucleus</location>
    </subcellularLocation>
</comment>
<feature type="compositionally biased region" description="Basic and acidic residues" evidence="10">
    <location>
        <begin position="57"/>
        <end position="71"/>
    </location>
</feature>
<keyword evidence="3" id="KW-0677">Repeat</keyword>
<evidence type="ECO:0000256" key="1">
    <source>
        <dbReference type="ARBA" id="ARBA00004123"/>
    </source>
</evidence>
<evidence type="ECO:0000256" key="3">
    <source>
        <dbReference type="ARBA" id="ARBA00022737"/>
    </source>
</evidence>
<feature type="compositionally biased region" description="Low complexity" evidence="10">
    <location>
        <begin position="21"/>
        <end position="32"/>
    </location>
</feature>
<accession>A0A6P4E2C8</accession>
<keyword evidence="2" id="KW-0479">Metal-binding</keyword>
<dbReference type="InterPro" id="IPR012677">
    <property type="entry name" value="Nucleotide-bd_a/b_plait_sf"/>
</dbReference>
<dbReference type="Pfam" id="PF00076">
    <property type="entry name" value="RRM_1"/>
    <property type="match status" value="1"/>
</dbReference>
<feature type="compositionally biased region" description="Basic and acidic residues" evidence="10">
    <location>
        <begin position="110"/>
        <end position="170"/>
    </location>
</feature>
<dbReference type="PROSITE" id="PS50157">
    <property type="entry name" value="ZINC_FINGER_C2H2_2"/>
    <property type="match status" value="1"/>
</dbReference>
<keyword evidence="6 8" id="KW-0694">RNA-binding</keyword>
<dbReference type="GO" id="GO:0008270">
    <property type="term" value="F:zinc ion binding"/>
    <property type="evidence" value="ECO:0007669"/>
    <property type="project" value="UniProtKB-KW"/>
</dbReference>
<feature type="compositionally biased region" description="Basic and acidic residues" evidence="10">
    <location>
        <begin position="206"/>
        <end position="240"/>
    </location>
</feature>
<reference evidence="17" key="2">
    <citation type="submission" date="2025-04" db="UniProtKB">
        <authorList>
            <consortium name="RefSeq"/>
        </authorList>
    </citation>
    <scope>IDENTIFICATION</scope>
</reference>
<feature type="region of interest" description="Disordered" evidence="10">
    <location>
        <begin position="921"/>
        <end position="941"/>
    </location>
</feature>
<dbReference type="InterPro" id="IPR001876">
    <property type="entry name" value="Znf_RanBP2"/>
</dbReference>
<dbReference type="PROSITE" id="PS50102">
    <property type="entry name" value="RRM"/>
    <property type="match status" value="1"/>
</dbReference>
<evidence type="ECO:0000259" key="11">
    <source>
        <dbReference type="PROSITE" id="PS50102"/>
    </source>
</evidence>
<organism evidence="17">
    <name type="scientific">Drosophila rhopaloa</name>
    <name type="common">Fruit fly</name>
    <dbReference type="NCBI Taxonomy" id="1041015"/>
    <lineage>
        <taxon>Eukaryota</taxon>
        <taxon>Metazoa</taxon>
        <taxon>Ecdysozoa</taxon>
        <taxon>Arthropoda</taxon>
        <taxon>Hexapoda</taxon>
        <taxon>Insecta</taxon>
        <taxon>Pterygota</taxon>
        <taxon>Neoptera</taxon>
        <taxon>Endopterygota</taxon>
        <taxon>Diptera</taxon>
        <taxon>Brachycera</taxon>
        <taxon>Muscomorpha</taxon>
        <taxon>Ephydroidea</taxon>
        <taxon>Drosophilidae</taxon>
        <taxon>Drosophila</taxon>
        <taxon>Sophophora</taxon>
    </lineage>
</organism>
<evidence type="ECO:0000256" key="2">
    <source>
        <dbReference type="ARBA" id="ARBA00022723"/>
    </source>
</evidence>
<feature type="compositionally biased region" description="Polar residues" evidence="10">
    <location>
        <begin position="100"/>
        <end position="109"/>
    </location>
</feature>
<keyword evidence="16" id="KW-1185">Reference proteome</keyword>
<evidence type="ECO:0000256" key="7">
    <source>
        <dbReference type="ARBA" id="ARBA00023242"/>
    </source>
</evidence>
<evidence type="ECO:0000313" key="15">
    <source>
        <dbReference type="EnsemblMetazoa" id="XP_016972067.1"/>
    </source>
</evidence>
<dbReference type="GO" id="GO:0000398">
    <property type="term" value="P:mRNA splicing, via spliceosome"/>
    <property type="evidence" value="ECO:0007669"/>
    <property type="project" value="TreeGrafter"/>
</dbReference>
<evidence type="ECO:0000256" key="5">
    <source>
        <dbReference type="ARBA" id="ARBA00022833"/>
    </source>
</evidence>
<dbReference type="Proteomes" id="UP001652680">
    <property type="component" value="Unassembled WGS sequence"/>
</dbReference>
<dbReference type="CDD" id="cd16162">
    <property type="entry name" value="OCRE_RBM5_like"/>
    <property type="match status" value="1"/>
</dbReference>
<keyword evidence="4 9" id="KW-0863">Zinc-finger</keyword>
<feature type="region of interest" description="Disordered" evidence="10">
    <location>
        <begin position="779"/>
        <end position="831"/>
    </location>
</feature>
<dbReference type="SMART" id="SM00443">
    <property type="entry name" value="G_patch"/>
    <property type="match status" value="1"/>
</dbReference>
<dbReference type="Pfam" id="PF01585">
    <property type="entry name" value="G-patch"/>
    <property type="match status" value="1"/>
</dbReference>
<sequence>MDSRNRRSFSGGSGNEGGRGNNFYRSRPGSRYSRSRSRSRERNRGFGGFRHRSSRSRSRDRSPTFRNDHRGGRGGGGGAGGDPDLYHNLINDDYREEQRNYNPRNNFDSRQFRREDSFDRRNRDKDGGDSDRELNDYEYEQRCRDLDSRERNSLERGDRYQDRGPSREQNRPWNRNLSHDDRGRSNESNTRSREHRFQNGGGNNMPRERERDWEQDRDRNRERDRERRGSSDYDSDEGHMRRNKYRGTTEALNIIIIFGLTKEMTRADIMSELIKVNMEPACIRIIRKHGTDSSRGIAFVEFNTVEEAKQWMDITQGVLKLNDQRVTMQYSHKRIQDWNCNKCGVCNFKFRFYCFVCKTSREDSETTFSSGSEGVDEVSSILTKKIMLRNLDALTNEEGVLTALQEHLPELSKTVSKVLISRDTLTQASRGICYLHFDTLVDSMNVHNALTSLDPPLTLDDRPVAVTYCNDLEDRQAKPKDSKATAVKANEPGGQSGDIAAVPPSGLGGNYTLADVPRLAEYSASLYASNPAEHAHYVQYYTDYYTTDISKKNSDPQVTEANSGAAVALSAIQRKQKKMNSIETTITAAATAAAQAAAEVKATLAAQGVTAPRGNDGKTYPTPDVTQYQYDETSGYYYDRTTGLYYDAHSQYYYNNETGAYLYWDQRRSTYVLATPASTQAALKEVLAEAEQKEDDAKKVKEKDKDKEGGNKHDKVKVAKKIVKDMEKWAKQLNQKKDYTAVATPQPILATDGPSSSRGNQGGYADVGFSILEKKERGKLNDYVPPSGPGPMNKLVNAYGGASDSEEESASTSQNAQSFSESGSVSGGGGAEESDYVDFQKLTCLLCKRAFQSLDILQKHLKMSTLHKENLAKLNQNSGRNSIDEALSYRDRAKERRLKYGESDPPPPNRSRERFEQEIKTLQTRQKESSGATPAMPISSSNVGSRLLQKMGWSEGQGLGRKNQGRTQIIEAEGRTNNVGLGNKSGHMIPGNDYKSYIKKMMKQRYENA</sequence>
<feature type="compositionally biased region" description="Basic and acidic residues" evidence="10">
    <location>
        <begin position="90"/>
        <end position="99"/>
    </location>
</feature>
<dbReference type="OrthoDB" id="29221at2759"/>
<dbReference type="GeneID" id="108039540"/>
<dbReference type="InterPro" id="IPR041591">
    <property type="entry name" value="OCRE"/>
</dbReference>
<evidence type="ECO:0000256" key="9">
    <source>
        <dbReference type="PROSITE-ProRule" id="PRU00322"/>
    </source>
</evidence>
<dbReference type="CDD" id="cd12313">
    <property type="entry name" value="RRM1_RRM2_RBM5_like"/>
    <property type="match status" value="1"/>
</dbReference>
<evidence type="ECO:0000259" key="12">
    <source>
        <dbReference type="PROSITE" id="PS50157"/>
    </source>
</evidence>
<reference evidence="16" key="1">
    <citation type="journal article" date="2021" name="Elife">
        <title>Highly contiguous assemblies of 101 drosophilid genomes.</title>
        <authorList>
            <person name="Kim B.Y."/>
            <person name="Wang J.R."/>
            <person name="Miller D.E."/>
            <person name="Barmina O."/>
            <person name="Delaney E."/>
            <person name="Thompson A."/>
            <person name="Comeault A.A."/>
            <person name="Peede D."/>
            <person name="D'Agostino E.R."/>
            <person name="Pelaez J."/>
            <person name="Aguilar J.M."/>
            <person name="Haji D."/>
            <person name="Matsunaga T."/>
            <person name="Armstrong E.E."/>
            <person name="Zych M."/>
            <person name="Ogawa Y."/>
            <person name="Stamenkovic-Radak M."/>
            <person name="Jelic M."/>
            <person name="Veselinovic M.S."/>
            <person name="Tanaskovic M."/>
            <person name="Eric P."/>
            <person name="Gao J.J."/>
            <person name="Katoh T.K."/>
            <person name="Toda M.J."/>
            <person name="Watabe H."/>
            <person name="Watada M."/>
            <person name="Davis J.S."/>
            <person name="Moyle L.C."/>
            <person name="Manoli G."/>
            <person name="Bertolini E."/>
            <person name="Kostal V."/>
            <person name="Hawley R.S."/>
            <person name="Takahashi A."/>
            <person name="Jones C.D."/>
            <person name="Price D.K."/>
            <person name="Whiteman N."/>
            <person name="Kopp A."/>
            <person name="Matute D.R."/>
            <person name="Petrov D.A."/>
        </authorList>
    </citation>
    <scope>NUCLEOTIDE SEQUENCE [LARGE SCALE GENOMIC DNA]</scope>
</reference>
<feature type="compositionally biased region" description="Gly residues" evidence="10">
    <location>
        <begin position="11"/>
        <end position="20"/>
    </location>
</feature>
<dbReference type="PANTHER" id="PTHR13948">
    <property type="entry name" value="RNA-BINDING PROTEIN"/>
    <property type="match status" value="1"/>
</dbReference>
<reference evidence="15" key="3">
    <citation type="submission" date="2025-05" db="UniProtKB">
        <authorList>
            <consortium name="EnsemblMetazoa"/>
        </authorList>
    </citation>
    <scope>IDENTIFICATION</scope>
</reference>
<evidence type="ECO:0000256" key="8">
    <source>
        <dbReference type="PROSITE-ProRule" id="PRU00176"/>
    </source>
</evidence>
<evidence type="ECO:0000259" key="13">
    <source>
        <dbReference type="PROSITE" id="PS50174"/>
    </source>
</evidence>
<dbReference type="RefSeq" id="XP_016972067.1">
    <property type="nucleotide sequence ID" value="XM_017116578.1"/>
</dbReference>
<evidence type="ECO:0000313" key="17">
    <source>
        <dbReference type="RefSeq" id="XP_016972067.1"/>
    </source>
</evidence>
<dbReference type="Gene3D" id="3.30.70.330">
    <property type="match status" value="2"/>
</dbReference>
<dbReference type="SMART" id="SM00360">
    <property type="entry name" value="RRM"/>
    <property type="match status" value="2"/>
</dbReference>
<gene>
    <name evidence="17" type="primary">LOC108039540</name>
    <name evidence="15" type="synonym">108039540</name>
</gene>
<name>A0A6P4E2C8_DRORH</name>
<dbReference type="AlphaFoldDB" id="A0A6P4E2C8"/>
<feature type="region of interest" description="Disordered" evidence="10">
    <location>
        <begin position="689"/>
        <end position="715"/>
    </location>
</feature>
<dbReference type="SMART" id="SM00547">
    <property type="entry name" value="ZnF_RBZ"/>
    <property type="match status" value="1"/>
</dbReference>
<evidence type="ECO:0000256" key="4">
    <source>
        <dbReference type="ARBA" id="ARBA00022771"/>
    </source>
</evidence>
<dbReference type="PANTHER" id="PTHR13948:SF3">
    <property type="entry name" value="FI21118P1"/>
    <property type="match status" value="1"/>
</dbReference>
<dbReference type="FunFam" id="3.30.70.330:FF:000823">
    <property type="entry name" value="Uncharacterized protein, isoform A"/>
    <property type="match status" value="1"/>
</dbReference>
<feature type="compositionally biased region" description="Basic and acidic residues" evidence="10">
    <location>
        <begin position="177"/>
        <end position="197"/>
    </location>
</feature>